<keyword evidence="3 5" id="KW-1133">Transmembrane helix</keyword>
<comment type="subcellular location">
    <subcellularLocation>
        <location evidence="5">Cell membrane</location>
        <topology evidence="5">Multi-pass membrane protein</topology>
    </subcellularLocation>
    <subcellularLocation>
        <location evidence="1">Membrane</location>
        <topology evidence="1">Multi-pass membrane protein</topology>
    </subcellularLocation>
</comment>
<evidence type="ECO:0000256" key="2">
    <source>
        <dbReference type="ARBA" id="ARBA00022692"/>
    </source>
</evidence>
<dbReference type="PIRSF" id="PIRSF006648">
    <property type="entry name" value="DrrB"/>
    <property type="match status" value="1"/>
</dbReference>
<dbReference type="PROSITE" id="PS51012">
    <property type="entry name" value="ABC_TM2"/>
    <property type="match status" value="1"/>
</dbReference>
<organism evidence="7 8">
    <name type="scientific">Candidatus Enterococcus ferrettii</name>
    <dbReference type="NCBI Taxonomy" id="2815324"/>
    <lineage>
        <taxon>Bacteria</taxon>
        <taxon>Bacillati</taxon>
        <taxon>Bacillota</taxon>
        <taxon>Bacilli</taxon>
        <taxon>Lactobacillales</taxon>
        <taxon>Enterococcaceae</taxon>
        <taxon>Enterococcus</taxon>
    </lineage>
</organism>
<keyword evidence="8" id="KW-1185">Reference proteome</keyword>
<keyword evidence="5" id="KW-0813">Transport</keyword>
<name>A0ABV0EKZ1_9ENTE</name>
<reference evidence="7 8" key="1">
    <citation type="submission" date="2024-02" db="EMBL/GenBank/DDBJ databases">
        <title>The Genome Sequence of Enterococcus sp. DIV0159.</title>
        <authorList>
            <person name="Earl A."/>
            <person name="Manson A."/>
            <person name="Gilmore M."/>
            <person name="Sanders J."/>
            <person name="Shea T."/>
            <person name="Howe W."/>
            <person name="Livny J."/>
            <person name="Cuomo C."/>
            <person name="Neafsey D."/>
            <person name="Birren B."/>
        </authorList>
    </citation>
    <scope>NUCLEOTIDE SEQUENCE [LARGE SCALE GENOMIC DNA]</scope>
    <source>
        <strain evidence="7 8">665A</strain>
    </source>
</reference>
<keyword evidence="5" id="KW-1003">Cell membrane</keyword>
<dbReference type="RefSeq" id="WP_207702807.1">
    <property type="nucleotide sequence ID" value="NZ_JAFREL020000001.1"/>
</dbReference>
<evidence type="ECO:0000256" key="3">
    <source>
        <dbReference type="ARBA" id="ARBA00022989"/>
    </source>
</evidence>
<dbReference type="InterPro" id="IPR000412">
    <property type="entry name" value="ABC_2_transport"/>
</dbReference>
<evidence type="ECO:0000259" key="6">
    <source>
        <dbReference type="PROSITE" id="PS51012"/>
    </source>
</evidence>
<dbReference type="InterPro" id="IPR047817">
    <property type="entry name" value="ABC2_TM_bact-type"/>
</dbReference>
<protein>
    <recommendedName>
        <fullName evidence="5">Transport permease protein</fullName>
    </recommendedName>
</protein>
<dbReference type="PANTHER" id="PTHR43027:SF2">
    <property type="entry name" value="TRANSPORT PERMEASE PROTEIN"/>
    <property type="match status" value="1"/>
</dbReference>
<feature type="domain" description="ABC transmembrane type-2" evidence="6">
    <location>
        <begin position="20"/>
        <end position="246"/>
    </location>
</feature>
<proteinExistence type="inferred from homology"/>
<dbReference type="InterPro" id="IPR013525">
    <property type="entry name" value="ABC2_TM"/>
</dbReference>
<feature type="transmembrane region" description="Helical" evidence="5">
    <location>
        <begin position="59"/>
        <end position="77"/>
    </location>
</feature>
<dbReference type="EMBL" id="JAFREL020000001">
    <property type="protein sequence ID" value="MEO1768477.1"/>
    <property type="molecule type" value="Genomic_DNA"/>
</dbReference>
<feature type="transmembrane region" description="Helical" evidence="5">
    <location>
        <begin position="21"/>
        <end position="39"/>
    </location>
</feature>
<comment type="similarity">
    <text evidence="5">Belongs to the ABC-2 integral membrane protein family.</text>
</comment>
<comment type="caution">
    <text evidence="7">The sequence shown here is derived from an EMBL/GenBank/DDBJ whole genome shotgun (WGS) entry which is preliminary data.</text>
</comment>
<feature type="transmembrane region" description="Helical" evidence="5">
    <location>
        <begin position="220"/>
        <end position="240"/>
    </location>
</feature>
<keyword evidence="2 5" id="KW-0812">Transmembrane</keyword>
<sequence>MRKYLTVLRVEGKLSLRTPDGLFFGIGMPMAVLLLISMLVGNQQVRGGDYTFMQSSYPALATVGICATAFMGLPLTISDYRDKKILKHFFTTPTSPLLLLGVHVTVCVLTALASALGVTLVAMLVLDYRMPGSWLGFIGSYFLVMLSMYSIGMMMASLCKTIKQANLVCNLVYFPMLFLSGAVIPYEIFPNGMQKLASILPLTQGIQLLKLVSLEGVDSLPLFSLLYLLIFGILGILVSAKTFRWE</sequence>
<keyword evidence="4 5" id="KW-0472">Membrane</keyword>
<evidence type="ECO:0000313" key="7">
    <source>
        <dbReference type="EMBL" id="MEO1768477.1"/>
    </source>
</evidence>
<feature type="transmembrane region" description="Helical" evidence="5">
    <location>
        <begin position="132"/>
        <end position="155"/>
    </location>
</feature>
<dbReference type="Proteomes" id="UP000664357">
    <property type="component" value="Unassembled WGS sequence"/>
</dbReference>
<feature type="transmembrane region" description="Helical" evidence="5">
    <location>
        <begin position="97"/>
        <end position="126"/>
    </location>
</feature>
<gene>
    <name evidence="7" type="ORF">JZO67_000388</name>
</gene>
<accession>A0ABV0EKZ1</accession>
<feature type="transmembrane region" description="Helical" evidence="5">
    <location>
        <begin position="167"/>
        <end position="186"/>
    </location>
</feature>
<evidence type="ECO:0000256" key="4">
    <source>
        <dbReference type="ARBA" id="ARBA00023136"/>
    </source>
</evidence>
<dbReference type="PANTHER" id="PTHR43027">
    <property type="entry name" value="DOXORUBICIN RESISTANCE ABC TRANSPORTER PERMEASE PROTEIN DRRC-RELATED"/>
    <property type="match status" value="1"/>
</dbReference>
<evidence type="ECO:0000313" key="8">
    <source>
        <dbReference type="Proteomes" id="UP000664357"/>
    </source>
</evidence>
<dbReference type="InterPro" id="IPR052902">
    <property type="entry name" value="ABC-2_transporter"/>
</dbReference>
<evidence type="ECO:0000256" key="5">
    <source>
        <dbReference type="RuleBase" id="RU361157"/>
    </source>
</evidence>
<evidence type="ECO:0000256" key="1">
    <source>
        <dbReference type="ARBA" id="ARBA00004141"/>
    </source>
</evidence>
<dbReference type="Pfam" id="PF01061">
    <property type="entry name" value="ABC2_membrane"/>
    <property type="match status" value="1"/>
</dbReference>
<dbReference type="PRINTS" id="PR00164">
    <property type="entry name" value="ABC2TRNSPORT"/>
</dbReference>